<dbReference type="PROSITE" id="PS50937">
    <property type="entry name" value="HTH_MERR_2"/>
    <property type="match status" value="1"/>
</dbReference>
<reference evidence="5 6" key="1">
    <citation type="submission" date="2018-01" db="EMBL/GenBank/DDBJ databases">
        <title>Genomic Encyclopedia of Type Strains, Phase III (KMG-III): the genomes of soil and plant-associated and newly described type strains.</title>
        <authorList>
            <person name="Whitman W."/>
        </authorList>
    </citation>
    <scope>NUCLEOTIDE SEQUENCE [LARGE SCALE GENOMIC DNA]</scope>
    <source>
        <strain evidence="5 6">HKI456</strain>
    </source>
</reference>
<dbReference type="Gene3D" id="1.10.1660.10">
    <property type="match status" value="1"/>
</dbReference>
<feature type="compositionally biased region" description="Polar residues" evidence="3">
    <location>
        <begin position="169"/>
        <end position="181"/>
    </location>
</feature>
<protein>
    <submittedName>
        <fullName evidence="5">MerR family transcriptional regulator</fullName>
    </submittedName>
</protein>
<dbReference type="InterPro" id="IPR047057">
    <property type="entry name" value="MerR_fam"/>
</dbReference>
<sequence>MRPADPPYALVTVSEAATRLGVTPRTLKYYEELGLATPTRSKGRYRLYEQTDLDRFARILRMRSLGFSLTAITALLKQPFEAPAGENHPRLSPAALAAWRASLTTQLDILDQRVAQMGNELKAAQALRMQLQHDLDYVDQRLASAPVDVALQRRKTRGGARGRDGTKTVPASANASPVNTGHESRAIRDADAALARQRPVPHPAPRGPGHGGNR</sequence>
<keyword evidence="6" id="KW-1185">Reference proteome</keyword>
<feature type="region of interest" description="Disordered" evidence="3">
    <location>
        <begin position="153"/>
        <end position="214"/>
    </location>
</feature>
<dbReference type="InterPro" id="IPR009061">
    <property type="entry name" value="DNA-bd_dom_put_sf"/>
</dbReference>
<evidence type="ECO:0000259" key="4">
    <source>
        <dbReference type="PROSITE" id="PS50937"/>
    </source>
</evidence>
<accession>A0A2P5KBP9</accession>
<dbReference type="AlphaFoldDB" id="A0A2P5KBP9"/>
<feature type="domain" description="HTH merR-type" evidence="4">
    <location>
        <begin position="10"/>
        <end position="78"/>
    </location>
</feature>
<dbReference type="PANTHER" id="PTHR30204">
    <property type="entry name" value="REDOX-CYCLING DRUG-SENSING TRANSCRIPTIONAL ACTIVATOR SOXR"/>
    <property type="match status" value="1"/>
</dbReference>
<evidence type="ECO:0000313" key="6">
    <source>
        <dbReference type="Proteomes" id="UP000243096"/>
    </source>
</evidence>
<evidence type="ECO:0000313" key="5">
    <source>
        <dbReference type="EMBL" id="PPB84065.1"/>
    </source>
</evidence>
<evidence type="ECO:0000256" key="3">
    <source>
        <dbReference type="SAM" id="MobiDB-lite"/>
    </source>
</evidence>
<keyword evidence="1" id="KW-0238">DNA-binding</keyword>
<proteinExistence type="predicted"/>
<dbReference type="Pfam" id="PF13411">
    <property type="entry name" value="MerR_1"/>
    <property type="match status" value="1"/>
</dbReference>
<dbReference type="EMBL" id="PRDW01000004">
    <property type="protein sequence ID" value="PPB84065.1"/>
    <property type="molecule type" value="Genomic_DNA"/>
</dbReference>
<dbReference type="PANTHER" id="PTHR30204:SF90">
    <property type="entry name" value="HTH-TYPE TRANSCRIPTIONAL ACTIVATOR MTA"/>
    <property type="match status" value="1"/>
</dbReference>
<dbReference type="PRINTS" id="PR00040">
    <property type="entry name" value="HTHMERR"/>
</dbReference>
<dbReference type="OrthoDB" id="5345718at2"/>
<evidence type="ECO:0000256" key="2">
    <source>
        <dbReference type="SAM" id="Coils"/>
    </source>
</evidence>
<dbReference type="Proteomes" id="UP000243096">
    <property type="component" value="Unassembled WGS sequence"/>
</dbReference>
<gene>
    <name evidence="5" type="ORF">B0O95_10414</name>
</gene>
<dbReference type="InterPro" id="IPR000551">
    <property type="entry name" value="MerR-type_HTH_dom"/>
</dbReference>
<dbReference type="SUPFAM" id="SSF46955">
    <property type="entry name" value="Putative DNA-binding domain"/>
    <property type="match status" value="1"/>
</dbReference>
<comment type="caution">
    <text evidence="5">The sequence shown here is derived from an EMBL/GenBank/DDBJ whole genome shotgun (WGS) entry which is preliminary data.</text>
</comment>
<name>A0A2P5KBP9_9BURK</name>
<dbReference type="GO" id="GO:0003677">
    <property type="term" value="F:DNA binding"/>
    <property type="evidence" value="ECO:0007669"/>
    <property type="project" value="UniProtKB-KW"/>
</dbReference>
<feature type="compositionally biased region" description="Basic and acidic residues" evidence="3">
    <location>
        <begin position="182"/>
        <end position="191"/>
    </location>
</feature>
<organism evidence="5 6">
    <name type="scientific">Mycetohabitans endofungorum</name>
    <dbReference type="NCBI Taxonomy" id="417203"/>
    <lineage>
        <taxon>Bacteria</taxon>
        <taxon>Pseudomonadati</taxon>
        <taxon>Pseudomonadota</taxon>
        <taxon>Betaproteobacteria</taxon>
        <taxon>Burkholderiales</taxon>
        <taxon>Burkholderiaceae</taxon>
        <taxon>Mycetohabitans</taxon>
    </lineage>
</organism>
<evidence type="ECO:0000256" key="1">
    <source>
        <dbReference type="ARBA" id="ARBA00023125"/>
    </source>
</evidence>
<feature type="coiled-coil region" evidence="2">
    <location>
        <begin position="107"/>
        <end position="134"/>
    </location>
</feature>
<dbReference type="GO" id="GO:0003700">
    <property type="term" value="F:DNA-binding transcription factor activity"/>
    <property type="evidence" value="ECO:0007669"/>
    <property type="project" value="InterPro"/>
</dbReference>
<dbReference type="SMART" id="SM00422">
    <property type="entry name" value="HTH_MERR"/>
    <property type="match status" value="1"/>
</dbReference>
<keyword evidence="2" id="KW-0175">Coiled coil</keyword>